<evidence type="ECO:0000256" key="2">
    <source>
        <dbReference type="ARBA" id="ARBA00005369"/>
    </source>
</evidence>
<dbReference type="HAMAP" id="MF_00090">
    <property type="entry name" value="PIMT"/>
    <property type="match status" value="1"/>
</dbReference>
<evidence type="ECO:0000256" key="6">
    <source>
        <dbReference type="ARBA" id="ARBA00022691"/>
    </source>
</evidence>
<evidence type="ECO:0000256" key="5">
    <source>
        <dbReference type="ARBA" id="ARBA00022679"/>
    </source>
</evidence>
<comment type="caution">
    <text evidence="8">The sequence shown here is derived from an EMBL/GenBank/DDBJ whole genome shotgun (WGS) entry which is preliminary data.</text>
</comment>
<keyword evidence="3 7" id="KW-0963">Cytoplasm</keyword>
<dbReference type="NCBIfam" id="TIGR00080">
    <property type="entry name" value="pimt"/>
    <property type="match status" value="1"/>
</dbReference>
<dbReference type="SUPFAM" id="SSF53335">
    <property type="entry name" value="S-adenosyl-L-methionine-dependent methyltransferases"/>
    <property type="match status" value="1"/>
</dbReference>
<sequence length="230" mass="24706">MSLRMRLQPEALGSGMTSQRVRDRLVERLRAGTHEGGGIRDERVLNAIRTVPRHLFVDEALATRAYEDTALPIGHGQTISQPWVVAKMTETLLQTRPSKVLEIGTGSGYQAAVLAALGLEVHTVERIGELLRTARKRFRQLGLNIRSKHDDGRIGWPENGPFDAILVTAAAPALVEALTAQLAPGGSLVAPVGPASSQSLLRLSKDADGCISQQDLGPVVFVPLLSGMID</sequence>
<reference evidence="8 9" key="1">
    <citation type="journal article" date="2016" name="Int. J. Syst. Evol. Microbiol.">
        <title>Lysobacter erysipheiresistens sp. nov., an antagonist of powdery mildew, isolated from tobacco-cultivated soil.</title>
        <authorList>
            <person name="Xie B."/>
            <person name="Li T."/>
            <person name="Lin X."/>
            <person name="Wang C.J."/>
            <person name="Chen Y.J."/>
            <person name="Liu W.J."/>
            <person name="Zhao Z.W."/>
        </authorList>
    </citation>
    <scope>NUCLEOTIDE SEQUENCE [LARGE SCALE GENOMIC DNA]</scope>
    <source>
        <strain evidence="8 9">RS-LYSO-3</strain>
    </source>
</reference>
<keyword evidence="4 7" id="KW-0489">Methyltransferase</keyword>
<evidence type="ECO:0000313" key="9">
    <source>
        <dbReference type="Proteomes" id="UP001355056"/>
    </source>
</evidence>
<dbReference type="InterPro" id="IPR029063">
    <property type="entry name" value="SAM-dependent_MTases_sf"/>
</dbReference>
<evidence type="ECO:0000256" key="3">
    <source>
        <dbReference type="ARBA" id="ARBA00022490"/>
    </source>
</evidence>
<accession>A0ABU7YWW0</accession>
<gene>
    <name evidence="7" type="primary">pcm</name>
    <name evidence="8" type="ORF">SNE34_05410</name>
</gene>
<dbReference type="Pfam" id="PF01135">
    <property type="entry name" value="PCMT"/>
    <property type="match status" value="1"/>
</dbReference>
<dbReference type="RefSeq" id="WP_332615408.1">
    <property type="nucleotide sequence ID" value="NZ_JAXGFP010000002.1"/>
</dbReference>
<dbReference type="PANTHER" id="PTHR11579:SF0">
    <property type="entry name" value="PROTEIN-L-ISOASPARTATE(D-ASPARTATE) O-METHYLTRANSFERASE"/>
    <property type="match status" value="1"/>
</dbReference>
<evidence type="ECO:0000256" key="1">
    <source>
        <dbReference type="ARBA" id="ARBA00004496"/>
    </source>
</evidence>
<dbReference type="EC" id="2.1.1.77" evidence="7"/>
<protein>
    <recommendedName>
        <fullName evidence="7">Protein-L-isoaspartate O-methyltransferase</fullName>
        <ecNumber evidence="7">2.1.1.77</ecNumber>
    </recommendedName>
    <alternativeName>
        <fullName evidence="7">L-isoaspartyl protein carboxyl methyltransferase</fullName>
    </alternativeName>
    <alternativeName>
        <fullName evidence="7">Protein L-isoaspartyl methyltransferase</fullName>
    </alternativeName>
    <alternativeName>
        <fullName evidence="7">Protein-beta-aspartate methyltransferase</fullName>
        <shortName evidence="7">PIMT</shortName>
    </alternativeName>
</protein>
<evidence type="ECO:0000256" key="4">
    <source>
        <dbReference type="ARBA" id="ARBA00022603"/>
    </source>
</evidence>
<keyword evidence="5 7" id="KW-0808">Transferase</keyword>
<dbReference type="PROSITE" id="PS01279">
    <property type="entry name" value="PCMT"/>
    <property type="match status" value="1"/>
</dbReference>
<dbReference type="Gene3D" id="3.40.50.150">
    <property type="entry name" value="Vaccinia Virus protein VP39"/>
    <property type="match status" value="1"/>
</dbReference>
<dbReference type="NCBIfam" id="NF001453">
    <property type="entry name" value="PRK00312.1"/>
    <property type="match status" value="1"/>
</dbReference>
<keyword evidence="9" id="KW-1185">Reference proteome</keyword>
<dbReference type="GO" id="GO:0032259">
    <property type="term" value="P:methylation"/>
    <property type="evidence" value="ECO:0007669"/>
    <property type="project" value="UniProtKB-KW"/>
</dbReference>
<keyword evidence="6 7" id="KW-0949">S-adenosyl-L-methionine</keyword>
<comment type="subcellular location">
    <subcellularLocation>
        <location evidence="1 7">Cytoplasm</location>
    </subcellularLocation>
</comment>
<dbReference type="CDD" id="cd02440">
    <property type="entry name" value="AdoMet_MTases"/>
    <property type="match status" value="1"/>
</dbReference>
<dbReference type="InterPro" id="IPR000682">
    <property type="entry name" value="PCMT"/>
</dbReference>
<feature type="active site" evidence="7">
    <location>
        <position position="80"/>
    </location>
</feature>
<comment type="function">
    <text evidence="7">Catalyzes the methyl esterification of L-isoaspartyl residues in peptides and proteins that result from spontaneous decomposition of normal L-aspartyl and L-asparaginyl residues. It plays a role in the repair and/or degradation of damaged proteins.</text>
</comment>
<comment type="catalytic activity">
    <reaction evidence="7">
        <text>[protein]-L-isoaspartate + S-adenosyl-L-methionine = [protein]-L-isoaspartate alpha-methyl ester + S-adenosyl-L-homocysteine</text>
        <dbReference type="Rhea" id="RHEA:12705"/>
        <dbReference type="Rhea" id="RHEA-COMP:12143"/>
        <dbReference type="Rhea" id="RHEA-COMP:12144"/>
        <dbReference type="ChEBI" id="CHEBI:57856"/>
        <dbReference type="ChEBI" id="CHEBI:59789"/>
        <dbReference type="ChEBI" id="CHEBI:90596"/>
        <dbReference type="ChEBI" id="CHEBI:90598"/>
        <dbReference type="EC" id="2.1.1.77"/>
    </reaction>
</comment>
<dbReference type="Proteomes" id="UP001355056">
    <property type="component" value="Unassembled WGS sequence"/>
</dbReference>
<comment type="similarity">
    <text evidence="2 7">Belongs to the methyltransferase superfamily. L-isoaspartyl/D-aspartyl protein methyltransferase family.</text>
</comment>
<organism evidence="8 9">
    <name type="scientific">Novilysobacter erysipheiresistens</name>
    <dbReference type="NCBI Taxonomy" id="1749332"/>
    <lineage>
        <taxon>Bacteria</taxon>
        <taxon>Pseudomonadati</taxon>
        <taxon>Pseudomonadota</taxon>
        <taxon>Gammaproteobacteria</taxon>
        <taxon>Lysobacterales</taxon>
        <taxon>Lysobacteraceae</taxon>
        <taxon>Novilysobacter</taxon>
    </lineage>
</organism>
<dbReference type="PANTHER" id="PTHR11579">
    <property type="entry name" value="PROTEIN-L-ISOASPARTATE O-METHYLTRANSFERASE"/>
    <property type="match status" value="1"/>
</dbReference>
<evidence type="ECO:0000313" key="8">
    <source>
        <dbReference type="EMBL" id="MEG3183443.1"/>
    </source>
</evidence>
<proteinExistence type="inferred from homology"/>
<dbReference type="EMBL" id="JAXGFP010000002">
    <property type="protein sequence ID" value="MEG3183443.1"/>
    <property type="molecule type" value="Genomic_DNA"/>
</dbReference>
<name>A0ABU7YWW0_9GAMM</name>
<dbReference type="GO" id="GO:0004719">
    <property type="term" value="F:protein-L-isoaspartate (D-aspartate) O-methyltransferase activity"/>
    <property type="evidence" value="ECO:0007669"/>
    <property type="project" value="UniProtKB-EC"/>
</dbReference>
<evidence type="ECO:0000256" key="7">
    <source>
        <dbReference type="HAMAP-Rule" id="MF_00090"/>
    </source>
</evidence>